<feature type="non-terminal residue" evidence="1">
    <location>
        <position position="1"/>
    </location>
</feature>
<feature type="non-terminal residue" evidence="1">
    <location>
        <position position="80"/>
    </location>
</feature>
<protein>
    <submittedName>
        <fullName evidence="1">Uncharacterized protein</fullName>
    </submittedName>
</protein>
<proteinExistence type="predicted"/>
<reference evidence="1" key="1">
    <citation type="submission" date="2021-02" db="EMBL/GenBank/DDBJ databases">
        <authorList>
            <person name="Nowell W R."/>
        </authorList>
    </citation>
    <scope>NUCLEOTIDE SEQUENCE</scope>
</reference>
<dbReference type="AlphaFoldDB" id="A0A8S2ZP98"/>
<sequence length="80" mass="9069">SVHTGMDFDINGHFTPLFKGMVYLMVPQWANISSVDDLKKVKISIAGQEIDFSNLDMSRISTNKLQLQLNKNERSTVEPE</sequence>
<gene>
    <name evidence="1" type="ORF">BYL167_LOCUS42410</name>
</gene>
<comment type="caution">
    <text evidence="1">The sequence shown here is derived from an EMBL/GenBank/DDBJ whole genome shotgun (WGS) entry which is preliminary data.</text>
</comment>
<organism evidence="1 2">
    <name type="scientific">Rotaria magnacalcarata</name>
    <dbReference type="NCBI Taxonomy" id="392030"/>
    <lineage>
        <taxon>Eukaryota</taxon>
        <taxon>Metazoa</taxon>
        <taxon>Spiralia</taxon>
        <taxon>Gnathifera</taxon>
        <taxon>Rotifera</taxon>
        <taxon>Eurotatoria</taxon>
        <taxon>Bdelloidea</taxon>
        <taxon>Philodinida</taxon>
        <taxon>Philodinidae</taxon>
        <taxon>Rotaria</taxon>
    </lineage>
</organism>
<accession>A0A8S2ZP98</accession>
<dbReference type="Proteomes" id="UP000681967">
    <property type="component" value="Unassembled WGS sequence"/>
</dbReference>
<evidence type="ECO:0000313" key="2">
    <source>
        <dbReference type="Proteomes" id="UP000681967"/>
    </source>
</evidence>
<name>A0A8S2ZP98_9BILA</name>
<evidence type="ECO:0000313" key="1">
    <source>
        <dbReference type="EMBL" id="CAF4656582.1"/>
    </source>
</evidence>
<dbReference type="EMBL" id="CAJOBH010110030">
    <property type="protein sequence ID" value="CAF4656582.1"/>
    <property type="molecule type" value="Genomic_DNA"/>
</dbReference>